<evidence type="ECO:0000313" key="1">
    <source>
        <dbReference type="EMBL" id="EAY18088.1"/>
    </source>
</evidence>
<sequence length="382" mass="42777">MTMKQTIYESMLLGSNVRAIAYMDVLPSVEWIQKRMQVIENSYPVIKYKVENGEITRKGEYEIHNAKDDGNSIEEFVSNCLTNMTPKSNFEIFLVQHGNSKSGAIMASCNHAFTDGRHMLNFMADFLSEQTEFPVIPHPNIPELIKDVVRSQQTLDFSKQISVPNNPSPKNIPPKYAAKCTSFDIQNVLKVCKSLGIKLQAFFSVSDIYAIAKTLKAKDPFEIGNQVSANVNSYLGIPENSPILASSLIYTLSKIDRSTKAGALMKEIQTKIDNNMSKNVLNHFACLTDGKFNVLNPLSLISNVGMRKTPYNIRVHGGMFEVPAVMSNLRRFTSHVVTTNNIGHITQTYLVPGCEDEFINTLNSHLMDMLNNPEDAIERSIL</sequence>
<name>A2DNA0_TRIV3</name>
<dbReference type="RefSeq" id="XP_001579074.1">
    <property type="nucleotide sequence ID" value="XM_001579024.1"/>
</dbReference>
<dbReference type="EMBL" id="DS113222">
    <property type="protein sequence ID" value="EAY18088.1"/>
    <property type="molecule type" value="Genomic_DNA"/>
</dbReference>
<dbReference type="KEGG" id="tva:5463592"/>
<evidence type="ECO:0000313" key="2">
    <source>
        <dbReference type="Proteomes" id="UP000001542"/>
    </source>
</evidence>
<reference evidence="1" key="2">
    <citation type="journal article" date="2007" name="Science">
        <title>Draft genome sequence of the sexually transmitted pathogen Trichomonas vaginalis.</title>
        <authorList>
            <person name="Carlton J.M."/>
            <person name="Hirt R.P."/>
            <person name="Silva J.C."/>
            <person name="Delcher A.L."/>
            <person name="Schatz M."/>
            <person name="Zhao Q."/>
            <person name="Wortman J.R."/>
            <person name="Bidwell S.L."/>
            <person name="Alsmark U.C.M."/>
            <person name="Besteiro S."/>
            <person name="Sicheritz-Ponten T."/>
            <person name="Noel C.J."/>
            <person name="Dacks J.B."/>
            <person name="Foster P.G."/>
            <person name="Simillion C."/>
            <person name="Van de Peer Y."/>
            <person name="Miranda-Saavedra D."/>
            <person name="Barton G.J."/>
            <person name="Westrop G.D."/>
            <person name="Mueller S."/>
            <person name="Dessi D."/>
            <person name="Fiori P.L."/>
            <person name="Ren Q."/>
            <person name="Paulsen I."/>
            <person name="Zhang H."/>
            <person name="Bastida-Corcuera F.D."/>
            <person name="Simoes-Barbosa A."/>
            <person name="Brown M.T."/>
            <person name="Hayes R.D."/>
            <person name="Mukherjee M."/>
            <person name="Okumura C.Y."/>
            <person name="Schneider R."/>
            <person name="Smith A.J."/>
            <person name="Vanacova S."/>
            <person name="Villalvazo M."/>
            <person name="Haas B.J."/>
            <person name="Pertea M."/>
            <person name="Feldblyum T.V."/>
            <person name="Utterback T.R."/>
            <person name="Shu C.L."/>
            <person name="Osoegawa K."/>
            <person name="de Jong P.J."/>
            <person name="Hrdy I."/>
            <person name="Horvathova L."/>
            <person name="Zubacova Z."/>
            <person name="Dolezal P."/>
            <person name="Malik S.B."/>
            <person name="Logsdon J.M. Jr."/>
            <person name="Henze K."/>
            <person name="Gupta A."/>
            <person name="Wang C.C."/>
            <person name="Dunne R.L."/>
            <person name="Upcroft J.A."/>
            <person name="Upcroft P."/>
            <person name="White O."/>
            <person name="Salzberg S.L."/>
            <person name="Tang P."/>
            <person name="Chiu C.-H."/>
            <person name="Lee Y.-S."/>
            <person name="Embley T.M."/>
            <person name="Coombs G.H."/>
            <person name="Mottram J.C."/>
            <person name="Tachezy J."/>
            <person name="Fraser-Liggett C.M."/>
            <person name="Johnson P.J."/>
        </authorList>
    </citation>
    <scope>NUCLEOTIDE SEQUENCE [LARGE SCALE GENOMIC DNA]</scope>
    <source>
        <strain evidence="1">G3</strain>
    </source>
</reference>
<keyword evidence="2" id="KW-1185">Reference proteome</keyword>
<organism evidence="1 2">
    <name type="scientific">Trichomonas vaginalis (strain ATCC PRA-98 / G3)</name>
    <dbReference type="NCBI Taxonomy" id="412133"/>
    <lineage>
        <taxon>Eukaryota</taxon>
        <taxon>Metamonada</taxon>
        <taxon>Parabasalia</taxon>
        <taxon>Trichomonadida</taxon>
        <taxon>Trichomonadidae</taxon>
        <taxon>Trichomonas</taxon>
    </lineage>
</organism>
<reference evidence="1" key="1">
    <citation type="submission" date="2006-10" db="EMBL/GenBank/DDBJ databases">
        <authorList>
            <person name="Amadeo P."/>
            <person name="Zhao Q."/>
            <person name="Wortman J."/>
            <person name="Fraser-Liggett C."/>
            <person name="Carlton J."/>
        </authorList>
    </citation>
    <scope>NUCLEOTIDE SEQUENCE</scope>
    <source>
        <strain evidence="1">G3</strain>
    </source>
</reference>
<proteinExistence type="predicted"/>
<dbReference type="VEuPathDB" id="TrichDB:TVAGG3_1024220"/>
<dbReference type="VEuPathDB" id="TrichDB:TVAG_306080"/>
<dbReference type="AlphaFoldDB" id="A2DNA0"/>
<accession>A2DNA0</accession>
<dbReference type="Proteomes" id="UP000001542">
    <property type="component" value="Unassembled WGS sequence"/>
</dbReference>
<gene>
    <name evidence="1" type="ORF">TVAG_306080</name>
</gene>
<dbReference type="InParanoid" id="A2DNA0"/>
<protein>
    <submittedName>
        <fullName evidence="1">Uncharacterized protein</fullName>
    </submittedName>
</protein>